<feature type="region of interest" description="Disordered" evidence="2">
    <location>
        <begin position="728"/>
        <end position="896"/>
    </location>
</feature>
<feature type="compositionally biased region" description="Acidic residues" evidence="2">
    <location>
        <begin position="779"/>
        <end position="789"/>
    </location>
</feature>
<keyword evidence="1" id="KW-0862">Zinc</keyword>
<dbReference type="InterPro" id="IPR036875">
    <property type="entry name" value="Znf_CCHC_sf"/>
</dbReference>
<accession>K0SVW9</accession>
<feature type="compositionally biased region" description="Basic and acidic residues" evidence="2">
    <location>
        <begin position="172"/>
        <end position="182"/>
    </location>
</feature>
<dbReference type="GO" id="GO:0003676">
    <property type="term" value="F:nucleic acid binding"/>
    <property type="evidence" value="ECO:0007669"/>
    <property type="project" value="InterPro"/>
</dbReference>
<comment type="caution">
    <text evidence="4">The sequence shown here is derived from an EMBL/GenBank/DDBJ whole genome shotgun (WGS) entry which is preliminary data.</text>
</comment>
<feature type="non-terminal residue" evidence="4">
    <location>
        <position position="896"/>
    </location>
</feature>
<protein>
    <recommendedName>
        <fullName evidence="3">CCHC-type domain-containing protein</fullName>
    </recommendedName>
</protein>
<evidence type="ECO:0000313" key="4">
    <source>
        <dbReference type="EMBL" id="EJK70563.1"/>
    </source>
</evidence>
<gene>
    <name evidence="4" type="ORF">THAOC_08065</name>
</gene>
<keyword evidence="1" id="KW-0863">Zinc-finger</keyword>
<proteinExistence type="predicted"/>
<feature type="compositionally biased region" description="Basic and acidic residues" evidence="2">
    <location>
        <begin position="825"/>
        <end position="836"/>
    </location>
</feature>
<feature type="region of interest" description="Disordered" evidence="2">
    <location>
        <begin position="92"/>
        <end position="142"/>
    </location>
</feature>
<feature type="domain" description="CCHC-type" evidence="3">
    <location>
        <begin position="153"/>
        <end position="167"/>
    </location>
</feature>
<dbReference type="GO" id="GO:0008270">
    <property type="term" value="F:zinc ion binding"/>
    <property type="evidence" value="ECO:0007669"/>
    <property type="project" value="UniProtKB-KW"/>
</dbReference>
<dbReference type="Proteomes" id="UP000266841">
    <property type="component" value="Unassembled WGS sequence"/>
</dbReference>
<reference evidence="4 5" key="1">
    <citation type="journal article" date="2012" name="Genome Biol.">
        <title>Genome and low-iron response of an oceanic diatom adapted to chronic iron limitation.</title>
        <authorList>
            <person name="Lommer M."/>
            <person name="Specht M."/>
            <person name="Roy A.S."/>
            <person name="Kraemer L."/>
            <person name="Andreson R."/>
            <person name="Gutowska M.A."/>
            <person name="Wolf J."/>
            <person name="Bergner S.V."/>
            <person name="Schilhabel M.B."/>
            <person name="Klostermeier U.C."/>
            <person name="Beiko R.G."/>
            <person name="Rosenstiel P."/>
            <person name="Hippler M."/>
            <person name="Laroche J."/>
        </authorList>
    </citation>
    <scope>NUCLEOTIDE SEQUENCE [LARGE SCALE GENOMIC DNA]</scope>
    <source>
        <strain evidence="4 5">CCMP1005</strain>
    </source>
</reference>
<dbReference type="AlphaFoldDB" id="K0SVW9"/>
<feature type="compositionally biased region" description="Acidic residues" evidence="2">
    <location>
        <begin position="797"/>
        <end position="820"/>
    </location>
</feature>
<name>K0SVW9_THAOC</name>
<feature type="compositionally biased region" description="Polar residues" evidence="2">
    <location>
        <begin position="839"/>
        <end position="848"/>
    </location>
</feature>
<sequence length="896" mass="97382">MAQMNGATTWTYTGEHRPLVLSDVAGCARAMLNGKFGSYLFIQNLNPVPGSDEDKFTQLVQQQQAFAGEGFPADGPDALIKQFDDLKFISRLKKARPPKPDKEAEGGSEAEGATFATAGGGAGGKYPRKTTDASKARPGAVPNSEGVYFSNIKCNNCGQYGHYQSDCEARESAAKGGGKDGKSGSANATVGDDADNPAPADGTSNEEQVHAIAGGVEIAGTGKNADPAPSDRYGMMFATGLSSTDDPDPSPLPDFATAIREVQRATGADRSLSLVNIEAGGVAIEVTEDVAAYGYSFTTSEDGVNRYWTATAGSGSTRRGYILSYHRVRERGFDIDIDKTTGDFLVHGKRGTMRFEVSTKPRGLHVYDTRQARAPSDAIVLATDALDDAPDAGAVPTIAGNIRRHHVTSAQKTRADLSRRAQAIMCCPNGETFRDMVRFPALHNFDVAVADIDTADLIYGPELGAIRGKTPRRRPDSSVNRYIDVPPAIKDRRKNVDISADVFFVSGAPYLLFRVREIGFAMQEALPNRKKESLFDSLTTMLQFISYHGLRVQAGFMDGEFECLKAAFGFVMHIATKDEHVGDIERLVRVVKERYRAVSSLLPYECLPYVMEKYLVRLVVFWLNLMPSKTNGINLYSPRAFVVGDRVDFKQVSKLMFGELADVHDHHSPTNDANVDRTSPMICLGPTGAPSGTYFFLNLASGEVVKRFQFTRRPLPSSIIRQINRMGAASGRTGPSVFGDRNNVPIDDDDDDDDRSVTGSLAGVDDDASTDEYPFPVLLEDEDEEDDDETYRPHDDDSVDDDLEVDDSDYDSDDGPDDDGAGQPEQRRSDSREAGLESRSANQESRSAGQERRSGTTTRSGRTSRPPRILDMGSGRRYDTITPDGGGDTFATITGK</sequence>
<dbReference type="InterPro" id="IPR001878">
    <property type="entry name" value="Znf_CCHC"/>
</dbReference>
<feature type="compositionally biased region" description="Low complexity" evidence="2">
    <location>
        <begin position="855"/>
        <end position="867"/>
    </location>
</feature>
<feature type="region of interest" description="Disordered" evidence="2">
    <location>
        <begin position="172"/>
        <end position="249"/>
    </location>
</feature>
<evidence type="ECO:0000313" key="5">
    <source>
        <dbReference type="Proteomes" id="UP000266841"/>
    </source>
</evidence>
<organism evidence="4 5">
    <name type="scientific">Thalassiosira oceanica</name>
    <name type="common">Marine diatom</name>
    <dbReference type="NCBI Taxonomy" id="159749"/>
    <lineage>
        <taxon>Eukaryota</taxon>
        <taxon>Sar</taxon>
        <taxon>Stramenopiles</taxon>
        <taxon>Ochrophyta</taxon>
        <taxon>Bacillariophyta</taxon>
        <taxon>Coscinodiscophyceae</taxon>
        <taxon>Thalassiosirophycidae</taxon>
        <taxon>Thalassiosirales</taxon>
        <taxon>Thalassiosiraceae</taxon>
        <taxon>Thalassiosira</taxon>
    </lineage>
</organism>
<evidence type="ECO:0000259" key="3">
    <source>
        <dbReference type="PROSITE" id="PS50158"/>
    </source>
</evidence>
<dbReference type="PROSITE" id="PS50158">
    <property type="entry name" value="ZF_CCHC"/>
    <property type="match status" value="1"/>
</dbReference>
<dbReference type="OrthoDB" id="44654at2759"/>
<dbReference type="EMBL" id="AGNL01008361">
    <property type="protein sequence ID" value="EJK70563.1"/>
    <property type="molecule type" value="Genomic_DNA"/>
</dbReference>
<evidence type="ECO:0000256" key="1">
    <source>
        <dbReference type="PROSITE-ProRule" id="PRU00047"/>
    </source>
</evidence>
<keyword evidence="1" id="KW-0479">Metal-binding</keyword>
<keyword evidence="5" id="KW-1185">Reference proteome</keyword>
<evidence type="ECO:0000256" key="2">
    <source>
        <dbReference type="SAM" id="MobiDB-lite"/>
    </source>
</evidence>
<dbReference type="SUPFAM" id="SSF57756">
    <property type="entry name" value="Retrovirus zinc finger-like domains"/>
    <property type="match status" value="1"/>
</dbReference>